<evidence type="ECO:0000256" key="1">
    <source>
        <dbReference type="SAM" id="MobiDB-lite"/>
    </source>
</evidence>
<sequence>MFHPSSSSSSTRQHQFKSAFKRIITSSPPDLLHDISGGEEDDEDSLPSLSITPPFFATSSSTNNNIESVLSTTSPSLIKHHHQIAPSSTTITIPSSSSSSIKRNHNNNNNKSYLQQHDKEKRDHQYHLFRTRRKSVQPQRSPTLTAGNQSIVFQLDLESHAFLPPLPPTNTILSTLRKRVVLERKQQQLQVHQKRPRLYKPQQRLVTRIKIPTKKVPPPPSSLPLKQQQQQQQSDSSSLLTELIPSSRSRSQILQQQQHQGEKRSEISSSVSVSSLKSQQQQQHGTGRPARIKGPCQACHESSDGCMRKAFDWPFPSNSIFNDKGRPYVYLCNKCGLRYNKSGGCVCRNCRWVLCKEEKRKALQHITYMRRTRSNGRVDPNDDIVDFVCSPKYWSCGQSWKVGWIPQDNNKNNNNEFDEEGDISMEEDNNNEDQLLQQQ</sequence>
<organism evidence="2 3">
    <name type="scientific">Circinella minor</name>
    <dbReference type="NCBI Taxonomy" id="1195481"/>
    <lineage>
        <taxon>Eukaryota</taxon>
        <taxon>Fungi</taxon>
        <taxon>Fungi incertae sedis</taxon>
        <taxon>Mucoromycota</taxon>
        <taxon>Mucoromycotina</taxon>
        <taxon>Mucoromycetes</taxon>
        <taxon>Mucorales</taxon>
        <taxon>Lichtheimiaceae</taxon>
        <taxon>Circinella</taxon>
    </lineage>
</organism>
<dbReference type="EMBL" id="JAEPRB010000197">
    <property type="protein sequence ID" value="KAG2219055.1"/>
    <property type="molecule type" value="Genomic_DNA"/>
</dbReference>
<dbReference type="OrthoDB" id="2341409at2759"/>
<feature type="compositionally biased region" description="Low complexity" evidence="1">
    <location>
        <begin position="223"/>
        <end position="259"/>
    </location>
</feature>
<feature type="compositionally biased region" description="Acidic residues" evidence="1">
    <location>
        <begin position="416"/>
        <end position="431"/>
    </location>
</feature>
<dbReference type="Proteomes" id="UP000646827">
    <property type="component" value="Unassembled WGS sequence"/>
</dbReference>
<name>A0A8H7RY77_9FUNG</name>
<feature type="compositionally biased region" description="Low complexity" evidence="1">
    <location>
        <begin position="268"/>
        <end position="283"/>
    </location>
</feature>
<feature type="compositionally biased region" description="Low complexity" evidence="1">
    <location>
        <begin position="1"/>
        <end position="10"/>
    </location>
</feature>
<proteinExistence type="predicted"/>
<feature type="region of interest" description="Disordered" evidence="1">
    <location>
        <begin position="187"/>
        <end position="296"/>
    </location>
</feature>
<comment type="caution">
    <text evidence="2">The sequence shown here is derived from an EMBL/GenBank/DDBJ whole genome shotgun (WGS) entry which is preliminary data.</text>
</comment>
<gene>
    <name evidence="2" type="ORF">INT45_008899</name>
</gene>
<feature type="compositionally biased region" description="Low complexity" evidence="1">
    <location>
        <begin position="86"/>
        <end position="110"/>
    </location>
</feature>
<accession>A0A8H7RY77</accession>
<evidence type="ECO:0000313" key="2">
    <source>
        <dbReference type="EMBL" id="KAG2219055.1"/>
    </source>
</evidence>
<keyword evidence="3" id="KW-1185">Reference proteome</keyword>
<feature type="region of interest" description="Disordered" evidence="1">
    <location>
        <begin position="83"/>
        <end position="123"/>
    </location>
</feature>
<feature type="region of interest" description="Disordered" evidence="1">
    <location>
        <begin position="1"/>
        <end position="53"/>
    </location>
</feature>
<reference evidence="2 3" key="1">
    <citation type="submission" date="2020-12" db="EMBL/GenBank/DDBJ databases">
        <title>Metabolic potential, ecology and presence of endohyphal bacteria is reflected in genomic diversity of Mucoromycotina.</title>
        <authorList>
            <person name="Muszewska A."/>
            <person name="Okrasinska A."/>
            <person name="Steczkiewicz K."/>
            <person name="Drgas O."/>
            <person name="Orlowska M."/>
            <person name="Perlinska-Lenart U."/>
            <person name="Aleksandrzak-Piekarczyk T."/>
            <person name="Szatraj K."/>
            <person name="Zielenkiewicz U."/>
            <person name="Pilsyk S."/>
            <person name="Malc E."/>
            <person name="Mieczkowski P."/>
            <person name="Kruszewska J.S."/>
            <person name="Biernat P."/>
            <person name="Pawlowska J."/>
        </authorList>
    </citation>
    <scope>NUCLEOTIDE SEQUENCE [LARGE SCALE GENOMIC DNA]</scope>
    <source>
        <strain evidence="2 3">CBS 142.35</strain>
    </source>
</reference>
<dbReference type="AlphaFoldDB" id="A0A8H7RY77"/>
<evidence type="ECO:0000313" key="3">
    <source>
        <dbReference type="Proteomes" id="UP000646827"/>
    </source>
</evidence>
<protein>
    <submittedName>
        <fullName evidence="2">Uncharacterized protein</fullName>
    </submittedName>
</protein>
<feature type="region of interest" description="Disordered" evidence="1">
    <location>
        <begin position="410"/>
        <end position="439"/>
    </location>
</feature>